<organism evidence="1 2">
    <name type="scientific">Fistulifera solaris</name>
    <name type="common">Oleaginous diatom</name>
    <dbReference type="NCBI Taxonomy" id="1519565"/>
    <lineage>
        <taxon>Eukaryota</taxon>
        <taxon>Sar</taxon>
        <taxon>Stramenopiles</taxon>
        <taxon>Ochrophyta</taxon>
        <taxon>Bacillariophyta</taxon>
        <taxon>Bacillariophyceae</taxon>
        <taxon>Bacillariophycidae</taxon>
        <taxon>Naviculales</taxon>
        <taxon>Naviculaceae</taxon>
        <taxon>Fistulifera</taxon>
    </lineage>
</organism>
<name>A0A1Z5JUE0_FISSO</name>
<keyword evidence="2" id="KW-1185">Reference proteome</keyword>
<reference evidence="1 2" key="1">
    <citation type="journal article" date="2015" name="Plant Cell">
        <title>Oil accumulation by the oleaginous diatom Fistulifera solaris as revealed by the genome and transcriptome.</title>
        <authorList>
            <person name="Tanaka T."/>
            <person name="Maeda Y."/>
            <person name="Veluchamy A."/>
            <person name="Tanaka M."/>
            <person name="Abida H."/>
            <person name="Marechal E."/>
            <person name="Bowler C."/>
            <person name="Muto M."/>
            <person name="Sunaga Y."/>
            <person name="Tanaka M."/>
            <person name="Yoshino T."/>
            <person name="Taniguchi T."/>
            <person name="Fukuda Y."/>
            <person name="Nemoto M."/>
            <person name="Matsumoto M."/>
            <person name="Wong P.S."/>
            <person name="Aburatani S."/>
            <person name="Fujibuchi W."/>
        </authorList>
    </citation>
    <scope>NUCLEOTIDE SEQUENCE [LARGE SCALE GENOMIC DNA]</scope>
    <source>
        <strain evidence="1 2">JPCC DA0580</strain>
    </source>
</reference>
<sequence length="298" mass="34228">MPTADHLLSQQNIKRLLQLDGKIERLRISSLKEKEILLLPLSAKVDCLEYELEVKKIQEDAFDTLDISAKEILLTFFLDWFLEDGSWYGYVISFFDRLAQLGHVESLTLSLDCLDPTTGCFLDSNQEISLIADAVIRFIQGNHRLMHFCFSDILWCVNDEPHLPRIFEAMEDHPNLRTVMIEGCKDKSEDDGAKYSNHLDYDALRQLLSRNRIIEVLYSNGERISDGASIDKLYELNRYYNHSSSLVTENTKTRSQLVSIALIERASGTFPHTAVLVAHHLDSICELIRAVHLDHINY</sequence>
<accession>A0A1Z5JUE0</accession>
<protein>
    <submittedName>
        <fullName evidence="1">Uncharacterized protein</fullName>
    </submittedName>
</protein>
<comment type="caution">
    <text evidence="1">The sequence shown here is derived from an EMBL/GenBank/DDBJ whole genome shotgun (WGS) entry which is preliminary data.</text>
</comment>
<dbReference type="EMBL" id="BDSP01000120">
    <property type="protein sequence ID" value="GAX17664.1"/>
    <property type="molecule type" value="Genomic_DNA"/>
</dbReference>
<evidence type="ECO:0000313" key="2">
    <source>
        <dbReference type="Proteomes" id="UP000198406"/>
    </source>
</evidence>
<dbReference type="Proteomes" id="UP000198406">
    <property type="component" value="Unassembled WGS sequence"/>
</dbReference>
<proteinExistence type="predicted"/>
<evidence type="ECO:0000313" key="1">
    <source>
        <dbReference type="EMBL" id="GAX17664.1"/>
    </source>
</evidence>
<gene>
    <name evidence="1" type="ORF">FisN_10Lu380</name>
</gene>
<dbReference type="InParanoid" id="A0A1Z5JUE0"/>
<dbReference type="AlphaFoldDB" id="A0A1Z5JUE0"/>